<dbReference type="EMBL" id="CP000246">
    <property type="protein sequence ID" value="ABG83435.1"/>
    <property type="molecule type" value="Genomic_DNA"/>
</dbReference>
<keyword evidence="3" id="KW-1185">Reference proteome</keyword>
<dbReference type="eggNOG" id="ENOG502ZBVY">
    <property type="taxonomic scope" value="Bacteria"/>
</dbReference>
<feature type="transmembrane region" description="Helical" evidence="1">
    <location>
        <begin position="48"/>
        <end position="71"/>
    </location>
</feature>
<evidence type="ECO:0008006" key="4">
    <source>
        <dbReference type="Google" id="ProtNLM"/>
    </source>
</evidence>
<evidence type="ECO:0000256" key="1">
    <source>
        <dbReference type="SAM" id="Phobius"/>
    </source>
</evidence>
<dbReference type="KEGG" id="cpf:CPF_1496"/>
<dbReference type="Proteomes" id="UP000001823">
    <property type="component" value="Chromosome"/>
</dbReference>
<reference evidence="2 3" key="1">
    <citation type="journal article" date="2006" name="Genome Res.">
        <title>Skewed genomic variability in strains of the toxigenic bacterial pathogen, Clostridium perfringens.</title>
        <authorList>
            <person name="Myers G.S."/>
            <person name="Rasko D.A."/>
            <person name="Cheung J.K."/>
            <person name="Ravel J."/>
            <person name="Seshadri R."/>
            <person name="Deboy R.T."/>
            <person name="Ren Q."/>
            <person name="Varga J."/>
            <person name="Awad M.M."/>
            <person name="Brinkac L.M."/>
            <person name="Daugherty S.C."/>
            <person name="Haft D.H."/>
            <person name="Dodson R.J."/>
            <person name="Madupu R."/>
            <person name="Nelson W.C."/>
            <person name="Rosovitz M.J."/>
            <person name="Sullivan S.A."/>
            <person name="Khouri H."/>
            <person name="Dimitrov G.I."/>
            <person name="Watkins K.L."/>
            <person name="Mulligan S."/>
            <person name="Benton J."/>
            <person name="Radune D."/>
            <person name="Fisher D.J."/>
            <person name="Atkins H.S."/>
            <person name="Hiscox T."/>
            <person name="Jost B.H."/>
            <person name="Billington S.J."/>
            <person name="Songer J.G."/>
            <person name="McClane B.A."/>
            <person name="Titball R.W."/>
            <person name="Rood J.I."/>
            <person name="Melville S.B."/>
            <person name="Paulsen I.T."/>
        </authorList>
    </citation>
    <scope>NUCLEOTIDE SEQUENCE [LARGE SCALE GENOMIC DNA]</scope>
    <source>
        <strain evidence="3">ATCC 13124 / DSM 756 / JCM 1290 / NCIMB 6125 / NCTC 8237 / S 107 / Type A</strain>
    </source>
</reference>
<dbReference type="HOGENOM" id="CLU_104628_0_0_9"/>
<dbReference type="PaxDb" id="195103-CPF_1496"/>
<name>A0A0H2YR11_CLOP1</name>
<dbReference type="AlphaFoldDB" id="A0A0H2YR11"/>
<organism evidence="2 3">
    <name type="scientific">Clostridium perfringens (strain ATCC 13124 / DSM 756 / JCM 1290 / NCIMB 6125 / NCTC 8237 / Type A)</name>
    <dbReference type="NCBI Taxonomy" id="195103"/>
    <lineage>
        <taxon>Bacteria</taxon>
        <taxon>Bacillati</taxon>
        <taxon>Bacillota</taxon>
        <taxon>Clostridia</taxon>
        <taxon>Eubacteriales</taxon>
        <taxon>Clostridiaceae</taxon>
        <taxon>Clostridium</taxon>
    </lineage>
</organism>
<accession>A0A0H2YR11</accession>
<feature type="transmembrane region" description="Helical" evidence="1">
    <location>
        <begin position="6"/>
        <end position="36"/>
    </location>
</feature>
<dbReference type="InterPro" id="IPR009476">
    <property type="entry name" value="DUF1097"/>
</dbReference>
<evidence type="ECO:0000313" key="2">
    <source>
        <dbReference type="EMBL" id="ABG83435.1"/>
    </source>
</evidence>
<dbReference type="RefSeq" id="WP_011590739.1">
    <property type="nucleotide sequence ID" value="NC_008261.1"/>
</dbReference>
<gene>
    <name evidence="2" type="ordered locus">CPF_1496</name>
</gene>
<keyword evidence="1" id="KW-1133">Transmembrane helix</keyword>
<protein>
    <recommendedName>
        <fullName evidence="4">DUF1097 domain-containing protein</fullName>
    </recommendedName>
</protein>
<proteinExistence type="predicted"/>
<sequence>MDVLVYVAISVGILSGVWAWMAAVFGMVSWTGFVGWTSYYSSGGMAKGLFRSLCSNATGIIYALLIIKGASIFPNEYWSYFLTAFFSFMMVIQAKLKKFEFISGAFCGCFSTFGLNGNWQAVIPALLCGNVLGYISQKIGIYCHKVFSKN</sequence>
<dbReference type="Pfam" id="PF06496">
    <property type="entry name" value="DUF1097"/>
    <property type="match status" value="1"/>
</dbReference>
<keyword evidence="1" id="KW-0472">Membrane</keyword>
<feature type="transmembrane region" description="Helical" evidence="1">
    <location>
        <begin position="77"/>
        <end position="96"/>
    </location>
</feature>
<evidence type="ECO:0000313" key="3">
    <source>
        <dbReference type="Proteomes" id="UP000001823"/>
    </source>
</evidence>
<keyword evidence="1" id="KW-0812">Transmembrane</keyword>